<proteinExistence type="predicted"/>
<keyword evidence="2" id="KW-1185">Reference proteome</keyword>
<protein>
    <submittedName>
        <fullName evidence="1">Uncharacterized protein</fullName>
    </submittedName>
</protein>
<dbReference type="EMBL" id="AP021861">
    <property type="protein sequence ID" value="BBO30405.1"/>
    <property type="molecule type" value="Genomic_DNA"/>
</dbReference>
<evidence type="ECO:0000313" key="1">
    <source>
        <dbReference type="EMBL" id="BBO30405.1"/>
    </source>
</evidence>
<gene>
    <name evidence="1" type="ORF">PLANPX_0017</name>
</gene>
<sequence length="144" mass="15947">MPYRFHANIFALPLHAVAGERFALRGVDVQSLRASAFDAFLPMTFEEAYAALAKLPRVDIEPDGFFVISGEVNGQRWQLNGHLFDFGDRLHRVELHGDCPAESLDAILTCIGWPATPLVFELVREGVALDEANFRWFAAAAATS</sequence>
<reference evidence="2" key="1">
    <citation type="submission" date="2019-10" db="EMBL/GenBank/DDBJ databases">
        <title>Lacipirellula parvula gen. nov., sp. nov., representing a lineage of planctomycetes widespread in freshwater anoxic habitats, and description of the family Lacipirellulaceae.</title>
        <authorList>
            <person name="Dedysh S.N."/>
            <person name="Kulichevskaya I.S."/>
            <person name="Beletsky A.V."/>
            <person name="Rakitin A.L."/>
            <person name="Mardanov A.V."/>
            <person name="Ivanova A.A."/>
            <person name="Saltykova V.X."/>
            <person name="Rijpstra W.I.C."/>
            <person name="Sinninghe Damste J.S."/>
            <person name="Ravin N.V."/>
        </authorList>
    </citation>
    <scope>NUCLEOTIDE SEQUENCE [LARGE SCALE GENOMIC DNA]</scope>
    <source>
        <strain evidence="2">PX69</strain>
    </source>
</reference>
<name>A0A5K7X248_9BACT</name>
<dbReference type="Proteomes" id="UP000326837">
    <property type="component" value="Chromosome"/>
</dbReference>
<dbReference type="KEGG" id="lpav:PLANPX_0017"/>
<dbReference type="AlphaFoldDB" id="A0A5K7X248"/>
<organism evidence="1 2">
    <name type="scientific">Lacipirellula parvula</name>
    <dbReference type="NCBI Taxonomy" id="2650471"/>
    <lineage>
        <taxon>Bacteria</taxon>
        <taxon>Pseudomonadati</taxon>
        <taxon>Planctomycetota</taxon>
        <taxon>Planctomycetia</taxon>
        <taxon>Pirellulales</taxon>
        <taxon>Lacipirellulaceae</taxon>
        <taxon>Lacipirellula</taxon>
    </lineage>
</organism>
<accession>A0A5K7X248</accession>
<dbReference type="RefSeq" id="WP_152096756.1">
    <property type="nucleotide sequence ID" value="NZ_AP021861.1"/>
</dbReference>
<evidence type="ECO:0000313" key="2">
    <source>
        <dbReference type="Proteomes" id="UP000326837"/>
    </source>
</evidence>